<feature type="compositionally biased region" description="Polar residues" evidence="1">
    <location>
        <begin position="457"/>
        <end position="482"/>
    </location>
</feature>
<reference evidence="2" key="2">
    <citation type="submission" date="2023-05" db="EMBL/GenBank/DDBJ databases">
        <authorList>
            <consortium name="Lawrence Berkeley National Laboratory"/>
            <person name="Steindorff A."/>
            <person name="Hensen N."/>
            <person name="Bonometti L."/>
            <person name="Westerberg I."/>
            <person name="Brannstrom I.O."/>
            <person name="Guillou S."/>
            <person name="Cros-Aarteil S."/>
            <person name="Calhoun S."/>
            <person name="Haridas S."/>
            <person name="Kuo A."/>
            <person name="Mondo S."/>
            <person name="Pangilinan J."/>
            <person name="Riley R."/>
            <person name="Labutti K."/>
            <person name="Andreopoulos B."/>
            <person name="Lipzen A."/>
            <person name="Chen C."/>
            <person name="Yanf M."/>
            <person name="Daum C."/>
            <person name="Ng V."/>
            <person name="Clum A."/>
            <person name="Ohm R."/>
            <person name="Martin F."/>
            <person name="Silar P."/>
            <person name="Natvig D."/>
            <person name="Lalanne C."/>
            <person name="Gautier V."/>
            <person name="Ament-Velasquez S.L."/>
            <person name="Kruys A."/>
            <person name="Hutchinson M.I."/>
            <person name="Powell A.J."/>
            <person name="Barry K."/>
            <person name="Miller A.N."/>
            <person name="Grigoriev I.V."/>
            <person name="Debuchy R."/>
            <person name="Gladieux P."/>
            <person name="Thoren M.H."/>
            <person name="Johannesson H."/>
        </authorList>
    </citation>
    <scope>NUCLEOTIDE SEQUENCE</scope>
    <source>
        <strain evidence="2">CBS 141.50</strain>
    </source>
</reference>
<dbReference type="EMBL" id="MU853628">
    <property type="protein sequence ID" value="KAK4140584.1"/>
    <property type="molecule type" value="Genomic_DNA"/>
</dbReference>
<keyword evidence="3" id="KW-1185">Reference proteome</keyword>
<name>A0AAN6UX55_9PEZI</name>
<evidence type="ECO:0000313" key="2">
    <source>
        <dbReference type="EMBL" id="KAK4140584.1"/>
    </source>
</evidence>
<reference evidence="2" key="1">
    <citation type="journal article" date="2023" name="Mol. Phylogenet. Evol.">
        <title>Genome-scale phylogeny and comparative genomics of the fungal order Sordariales.</title>
        <authorList>
            <person name="Hensen N."/>
            <person name="Bonometti L."/>
            <person name="Westerberg I."/>
            <person name="Brannstrom I.O."/>
            <person name="Guillou S."/>
            <person name="Cros-Aarteil S."/>
            <person name="Calhoun S."/>
            <person name="Haridas S."/>
            <person name="Kuo A."/>
            <person name="Mondo S."/>
            <person name="Pangilinan J."/>
            <person name="Riley R."/>
            <person name="LaButti K."/>
            <person name="Andreopoulos B."/>
            <person name="Lipzen A."/>
            <person name="Chen C."/>
            <person name="Yan M."/>
            <person name="Daum C."/>
            <person name="Ng V."/>
            <person name="Clum A."/>
            <person name="Steindorff A."/>
            <person name="Ohm R.A."/>
            <person name="Martin F."/>
            <person name="Silar P."/>
            <person name="Natvig D.O."/>
            <person name="Lalanne C."/>
            <person name="Gautier V."/>
            <person name="Ament-Velasquez S.L."/>
            <person name="Kruys A."/>
            <person name="Hutchinson M.I."/>
            <person name="Powell A.J."/>
            <person name="Barry K."/>
            <person name="Miller A.N."/>
            <person name="Grigoriev I.V."/>
            <person name="Debuchy R."/>
            <person name="Gladieux P."/>
            <person name="Hiltunen Thoren M."/>
            <person name="Johannesson H."/>
        </authorList>
    </citation>
    <scope>NUCLEOTIDE SEQUENCE</scope>
    <source>
        <strain evidence="2">CBS 141.50</strain>
    </source>
</reference>
<protein>
    <submittedName>
        <fullName evidence="2">Uncharacterized protein</fullName>
    </submittedName>
</protein>
<feature type="compositionally biased region" description="Acidic residues" evidence="1">
    <location>
        <begin position="437"/>
        <end position="452"/>
    </location>
</feature>
<sequence length="611" mass="70363">MSLPTRELRWESDELPITPSAIHSPPYTYGPAKADRQDELRLDDIAWETPDRLADRIKSGDLAPNQKPPTKKWLLAQLHLYGIPHHKTGRVDDLKAALVKAWKDGQCIDLAPSIATVRDRLQNEYNEAFERLEDQLFQEIGDNPSSEAQGDERRFIAKYFQDAQGRPDKYKTQEALCFASPASWEEHRECLKKAVGAVPGLAIHLVKDKAVVGWEGTIQRGIETEFSRLEDHHRTHKAPEFCDSQARYQSEEANLHLDLFLRKTLCIDKNGEVVTEGLFAERFDDITVIGWDANNIKVEIKRLRMAEEEWLYQEQCEEQQMKTREEAETKARWDRRSKPYRDLVARQQRPWDPWDIQHLVGSYIVHWDSEKLKEYGEFNDPTRDHDLMRIDIFPSKSADGVKASFRFGLFEGIIIFAKSSRKLERFRKSQPKGSSEPGEDSDYGTSGEDSEEDHQGTNRQSGTTSAVDNEANLTKRPQTGQKRTIGDISDPWGVNAARLKRQQLGSTSAGAKPEPEQREEPTQNSHLNRVYFQFVANLVDGYPEVDYKNENLGHLDFDETRLAAEDKFVWPSYFGEGEPQSISIFKVAEQPNREHEPGEWYMYDGRSWGFF</sequence>
<evidence type="ECO:0000256" key="1">
    <source>
        <dbReference type="SAM" id="MobiDB-lite"/>
    </source>
</evidence>
<dbReference type="AlphaFoldDB" id="A0AAN6UX55"/>
<organism evidence="2 3">
    <name type="scientific">Dichotomopilus funicola</name>
    <dbReference type="NCBI Taxonomy" id="1934379"/>
    <lineage>
        <taxon>Eukaryota</taxon>
        <taxon>Fungi</taxon>
        <taxon>Dikarya</taxon>
        <taxon>Ascomycota</taxon>
        <taxon>Pezizomycotina</taxon>
        <taxon>Sordariomycetes</taxon>
        <taxon>Sordariomycetidae</taxon>
        <taxon>Sordariales</taxon>
        <taxon>Chaetomiaceae</taxon>
        <taxon>Dichotomopilus</taxon>
    </lineage>
</organism>
<comment type="caution">
    <text evidence="2">The sequence shown here is derived from an EMBL/GenBank/DDBJ whole genome shotgun (WGS) entry which is preliminary data.</text>
</comment>
<dbReference type="Proteomes" id="UP001302676">
    <property type="component" value="Unassembled WGS sequence"/>
</dbReference>
<evidence type="ECO:0000313" key="3">
    <source>
        <dbReference type="Proteomes" id="UP001302676"/>
    </source>
</evidence>
<feature type="region of interest" description="Disordered" evidence="1">
    <location>
        <begin position="424"/>
        <end position="523"/>
    </location>
</feature>
<accession>A0AAN6UX55</accession>
<dbReference type="GeneID" id="87818533"/>
<dbReference type="RefSeq" id="XP_062633955.1">
    <property type="nucleotide sequence ID" value="XM_062781920.1"/>
</dbReference>
<proteinExistence type="predicted"/>
<gene>
    <name evidence="2" type="ORF">C8A04DRAFT_31920</name>
</gene>